<gene>
    <name evidence="1" type="ORF">GCM10007362_28930</name>
</gene>
<dbReference type="Proteomes" id="UP000605427">
    <property type="component" value="Unassembled WGS sequence"/>
</dbReference>
<sequence>MPNCTKEVHACIGFDVQLERSKPKLTQYVILHFYAPEYKMKKS</sequence>
<comment type="caution">
    <text evidence="1">The sequence shown here is derived from an EMBL/GenBank/DDBJ whole genome shotgun (WGS) entry which is preliminary data.</text>
</comment>
<reference evidence="2" key="1">
    <citation type="journal article" date="2019" name="Int. J. Syst. Evol. Microbiol.">
        <title>The Global Catalogue of Microorganisms (GCM) 10K type strain sequencing project: providing services to taxonomists for standard genome sequencing and annotation.</title>
        <authorList>
            <consortium name="The Broad Institute Genomics Platform"/>
            <consortium name="The Broad Institute Genome Sequencing Center for Infectious Disease"/>
            <person name="Wu L."/>
            <person name="Ma J."/>
        </authorList>
    </citation>
    <scope>NUCLEOTIDE SEQUENCE [LARGE SCALE GENOMIC DNA]</scope>
    <source>
        <strain evidence="2">CCM 8702</strain>
    </source>
</reference>
<accession>A0ABQ1ZYQ4</accession>
<protein>
    <submittedName>
        <fullName evidence="1">Uncharacterized protein</fullName>
    </submittedName>
</protein>
<keyword evidence="2" id="KW-1185">Reference proteome</keyword>
<proteinExistence type="predicted"/>
<name>A0ABQ1ZYQ4_9BACL</name>
<dbReference type="EMBL" id="BMDD01000003">
    <property type="protein sequence ID" value="GGH80509.1"/>
    <property type="molecule type" value="Genomic_DNA"/>
</dbReference>
<evidence type="ECO:0000313" key="1">
    <source>
        <dbReference type="EMBL" id="GGH80509.1"/>
    </source>
</evidence>
<evidence type="ECO:0000313" key="2">
    <source>
        <dbReference type="Proteomes" id="UP000605427"/>
    </source>
</evidence>
<organism evidence="1 2">
    <name type="scientific">Saccharibacillus endophyticus</name>
    <dbReference type="NCBI Taxonomy" id="2060666"/>
    <lineage>
        <taxon>Bacteria</taxon>
        <taxon>Bacillati</taxon>
        <taxon>Bacillota</taxon>
        <taxon>Bacilli</taxon>
        <taxon>Bacillales</taxon>
        <taxon>Paenibacillaceae</taxon>
        <taxon>Saccharibacillus</taxon>
    </lineage>
</organism>